<gene>
    <name evidence="1" type="ORF">DPMN_127995</name>
</gene>
<sequence>MIFTDVVTFVSMTENYVPSVVGSGVALSLNQVMIAEGLPGDVTHSKVVIPPSLVTRF</sequence>
<evidence type="ECO:0000313" key="2">
    <source>
        <dbReference type="Proteomes" id="UP000828390"/>
    </source>
</evidence>
<dbReference type="Proteomes" id="UP000828390">
    <property type="component" value="Unassembled WGS sequence"/>
</dbReference>
<evidence type="ECO:0000313" key="1">
    <source>
        <dbReference type="EMBL" id="KAH3826102.1"/>
    </source>
</evidence>
<reference evidence="1" key="1">
    <citation type="journal article" date="2019" name="bioRxiv">
        <title>The Genome of the Zebra Mussel, Dreissena polymorpha: A Resource for Invasive Species Research.</title>
        <authorList>
            <person name="McCartney M.A."/>
            <person name="Auch B."/>
            <person name="Kono T."/>
            <person name="Mallez S."/>
            <person name="Zhang Y."/>
            <person name="Obille A."/>
            <person name="Becker A."/>
            <person name="Abrahante J.E."/>
            <person name="Garbe J."/>
            <person name="Badalamenti J.P."/>
            <person name="Herman A."/>
            <person name="Mangelson H."/>
            <person name="Liachko I."/>
            <person name="Sullivan S."/>
            <person name="Sone E.D."/>
            <person name="Koren S."/>
            <person name="Silverstein K.A.T."/>
            <person name="Beckman K.B."/>
            <person name="Gohl D.M."/>
        </authorList>
    </citation>
    <scope>NUCLEOTIDE SEQUENCE</scope>
    <source>
        <strain evidence="1">Duluth1</strain>
        <tissue evidence="1">Whole animal</tissue>
    </source>
</reference>
<reference evidence="1" key="2">
    <citation type="submission" date="2020-11" db="EMBL/GenBank/DDBJ databases">
        <authorList>
            <person name="McCartney M.A."/>
            <person name="Auch B."/>
            <person name="Kono T."/>
            <person name="Mallez S."/>
            <person name="Becker A."/>
            <person name="Gohl D.M."/>
            <person name="Silverstein K.A.T."/>
            <person name="Koren S."/>
            <person name="Bechman K.B."/>
            <person name="Herman A."/>
            <person name="Abrahante J.E."/>
            <person name="Garbe J."/>
        </authorList>
    </citation>
    <scope>NUCLEOTIDE SEQUENCE</scope>
    <source>
        <strain evidence="1">Duluth1</strain>
        <tissue evidence="1">Whole animal</tissue>
    </source>
</reference>
<organism evidence="1 2">
    <name type="scientific">Dreissena polymorpha</name>
    <name type="common">Zebra mussel</name>
    <name type="synonym">Mytilus polymorpha</name>
    <dbReference type="NCBI Taxonomy" id="45954"/>
    <lineage>
        <taxon>Eukaryota</taxon>
        <taxon>Metazoa</taxon>
        <taxon>Spiralia</taxon>
        <taxon>Lophotrochozoa</taxon>
        <taxon>Mollusca</taxon>
        <taxon>Bivalvia</taxon>
        <taxon>Autobranchia</taxon>
        <taxon>Heteroconchia</taxon>
        <taxon>Euheterodonta</taxon>
        <taxon>Imparidentia</taxon>
        <taxon>Neoheterodontei</taxon>
        <taxon>Myida</taxon>
        <taxon>Dreissenoidea</taxon>
        <taxon>Dreissenidae</taxon>
        <taxon>Dreissena</taxon>
    </lineage>
</organism>
<protein>
    <submittedName>
        <fullName evidence="1">Uncharacterized protein</fullName>
    </submittedName>
</protein>
<dbReference type="AlphaFoldDB" id="A0A9D4JZA5"/>
<name>A0A9D4JZA5_DREPO</name>
<dbReference type="EMBL" id="JAIWYP010000005">
    <property type="protein sequence ID" value="KAH3826102.1"/>
    <property type="molecule type" value="Genomic_DNA"/>
</dbReference>
<comment type="caution">
    <text evidence="1">The sequence shown here is derived from an EMBL/GenBank/DDBJ whole genome shotgun (WGS) entry which is preliminary data.</text>
</comment>
<accession>A0A9D4JZA5</accession>
<proteinExistence type="predicted"/>
<keyword evidence="2" id="KW-1185">Reference proteome</keyword>